<protein>
    <submittedName>
        <fullName evidence="2">DUF1007 family protein</fullName>
    </submittedName>
</protein>
<keyword evidence="1" id="KW-0732">Signal</keyword>
<comment type="caution">
    <text evidence="2">The sequence shown here is derived from an EMBL/GenBank/DDBJ whole genome shotgun (WGS) entry which is preliminary data.</text>
</comment>
<accession>A0ABV7C6I7</accession>
<evidence type="ECO:0000313" key="2">
    <source>
        <dbReference type="EMBL" id="MFC3022249.1"/>
    </source>
</evidence>
<dbReference type="PIRSF" id="PIRSF008159">
    <property type="entry name" value="UCP008159_ABC"/>
    <property type="match status" value="1"/>
</dbReference>
<dbReference type="EMBL" id="JBHRSE010000001">
    <property type="protein sequence ID" value="MFC3022249.1"/>
    <property type="molecule type" value="Genomic_DNA"/>
</dbReference>
<organism evidence="2 3">
    <name type="scientific">Vibrio zhugei</name>
    <dbReference type="NCBI Taxonomy" id="2479546"/>
    <lineage>
        <taxon>Bacteria</taxon>
        <taxon>Pseudomonadati</taxon>
        <taxon>Pseudomonadota</taxon>
        <taxon>Gammaproteobacteria</taxon>
        <taxon>Vibrionales</taxon>
        <taxon>Vibrionaceae</taxon>
        <taxon>Vibrio</taxon>
    </lineage>
</organism>
<feature type="chain" id="PRO_5046830673" evidence="1">
    <location>
        <begin position="38"/>
        <end position="226"/>
    </location>
</feature>
<dbReference type="Proteomes" id="UP001595384">
    <property type="component" value="Unassembled WGS sequence"/>
</dbReference>
<dbReference type="InterPro" id="IPR016537">
    <property type="entry name" value="UCP008159_ABC"/>
</dbReference>
<dbReference type="InterPro" id="IPR010412">
    <property type="entry name" value="DUF1007"/>
</dbReference>
<evidence type="ECO:0000256" key="1">
    <source>
        <dbReference type="SAM" id="SignalP"/>
    </source>
</evidence>
<reference evidence="3" key="1">
    <citation type="journal article" date="2019" name="Int. J. Syst. Evol. Microbiol.">
        <title>The Global Catalogue of Microorganisms (GCM) 10K type strain sequencing project: providing services to taxonomists for standard genome sequencing and annotation.</title>
        <authorList>
            <consortium name="The Broad Institute Genomics Platform"/>
            <consortium name="The Broad Institute Genome Sequencing Center for Infectious Disease"/>
            <person name="Wu L."/>
            <person name="Ma J."/>
        </authorList>
    </citation>
    <scope>NUCLEOTIDE SEQUENCE [LARGE SCALE GENOMIC DNA]</scope>
    <source>
        <strain evidence="3">KCTC 62784</strain>
    </source>
</reference>
<dbReference type="Pfam" id="PF06226">
    <property type="entry name" value="DUF1007"/>
    <property type="match status" value="1"/>
</dbReference>
<gene>
    <name evidence="2" type="ORF">ACFODT_00065</name>
</gene>
<name>A0ABV7C6I7_9VIBR</name>
<feature type="signal peptide" evidence="1">
    <location>
        <begin position="1"/>
        <end position="37"/>
    </location>
</feature>
<sequence>MLFDWPRLRAVAPKMFLSRSWLSLLGLLAFVPSNAHAHPHSWVDMTTKINGTDQAITGFSMIWEFDPMTTAYLFDGEDMSKAHRAATMQKLADNMIKNMLSTHYFTYFYQHKTTPIRYKTARNAVLTSHRGKATLTFDLPLTQPFKFTNAPLNLLIFDPTYYVDMSWKGRKNIQLSPALEQHCQYKILAPNPTPKEVAYASNLPADADPDNTLGQLFTQKLTLTCH</sequence>
<proteinExistence type="predicted"/>
<keyword evidence="3" id="KW-1185">Reference proteome</keyword>
<dbReference type="RefSeq" id="WP_241967562.1">
    <property type="nucleotide sequence ID" value="NZ_CP033077.1"/>
</dbReference>
<evidence type="ECO:0000313" key="3">
    <source>
        <dbReference type="Proteomes" id="UP001595384"/>
    </source>
</evidence>